<feature type="non-terminal residue" evidence="1">
    <location>
        <position position="45"/>
    </location>
</feature>
<gene>
    <name evidence="1" type="ORF">LCGC14_2940620</name>
</gene>
<dbReference type="AlphaFoldDB" id="A0A0F8XI38"/>
<accession>A0A0F8XI38</accession>
<sequence>MSNSKNILKVRAIREGGKTERTHTTPHHGSYSVAEHSWGVATLLA</sequence>
<reference evidence="1" key="1">
    <citation type="journal article" date="2015" name="Nature">
        <title>Complex archaea that bridge the gap between prokaryotes and eukaryotes.</title>
        <authorList>
            <person name="Spang A."/>
            <person name="Saw J.H."/>
            <person name="Jorgensen S.L."/>
            <person name="Zaremba-Niedzwiedzka K."/>
            <person name="Martijn J."/>
            <person name="Lind A.E."/>
            <person name="van Eijk R."/>
            <person name="Schleper C."/>
            <person name="Guy L."/>
            <person name="Ettema T.J."/>
        </authorList>
    </citation>
    <scope>NUCLEOTIDE SEQUENCE</scope>
</reference>
<organism evidence="1">
    <name type="scientific">marine sediment metagenome</name>
    <dbReference type="NCBI Taxonomy" id="412755"/>
    <lineage>
        <taxon>unclassified sequences</taxon>
        <taxon>metagenomes</taxon>
        <taxon>ecological metagenomes</taxon>
    </lineage>
</organism>
<proteinExistence type="predicted"/>
<protein>
    <submittedName>
        <fullName evidence="1">Uncharacterized protein</fullName>
    </submittedName>
</protein>
<comment type="caution">
    <text evidence="1">The sequence shown here is derived from an EMBL/GenBank/DDBJ whole genome shotgun (WGS) entry which is preliminary data.</text>
</comment>
<dbReference type="EMBL" id="LAZR01058971">
    <property type="protein sequence ID" value="KKK68782.1"/>
    <property type="molecule type" value="Genomic_DNA"/>
</dbReference>
<name>A0A0F8XI38_9ZZZZ</name>
<evidence type="ECO:0000313" key="1">
    <source>
        <dbReference type="EMBL" id="KKK68782.1"/>
    </source>
</evidence>